<proteinExistence type="predicted"/>
<protein>
    <submittedName>
        <fullName evidence="1">Uncharacterized protein</fullName>
    </submittedName>
</protein>
<dbReference type="RefSeq" id="WP_199598236.1">
    <property type="nucleotide sequence ID" value="NZ_JAEHJZ010000012.1"/>
</dbReference>
<organism evidence="1 2">
    <name type="scientific">Gelidibacter salicanalis</name>
    <dbReference type="NCBI Taxonomy" id="291193"/>
    <lineage>
        <taxon>Bacteria</taxon>
        <taxon>Pseudomonadati</taxon>
        <taxon>Bacteroidota</taxon>
        <taxon>Flavobacteriia</taxon>
        <taxon>Flavobacteriales</taxon>
        <taxon>Flavobacteriaceae</taxon>
        <taxon>Gelidibacter</taxon>
    </lineage>
</organism>
<dbReference type="EMBL" id="JAEHJZ010000012">
    <property type="protein sequence ID" value="MBJ7880396.1"/>
    <property type="molecule type" value="Genomic_DNA"/>
</dbReference>
<evidence type="ECO:0000313" key="2">
    <source>
        <dbReference type="Proteomes" id="UP000662373"/>
    </source>
</evidence>
<sequence>MQRVSVKGLDKEGSTIFLEIKTPNIKENNLDSKYYKMPATGGAMVEIIKEDLAARDKNVSPDGLY</sequence>
<reference evidence="1 2" key="1">
    <citation type="submission" date="2020-09" db="EMBL/GenBank/DDBJ databases">
        <title>Draft genome of Gelidibacter salicanalis PAMC21136.</title>
        <authorList>
            <person name="Park H."/>
        </authorList>
    </citation>
    <scope>NUCLEOTIDE SEQUENCE [LARGE SCALE GENOMIC DNA]</scope>
    <source>
        <strain evidence="1 2">PAMC21136</strain>
    </source>
</reference>
<gene>
    <name evidence="1" type="ORF">JEM65_06990</name>
</gene>
<name>A0A934NH47_9FLAO</name>
<dbReference type="Proteomes" id="UP000662373">
    <property type="component" value="Unassembled WGS sequence"/>
</dbReference>
<accession>A0A934NH47</accession>
<keyword evidence="2" id="KW-1185">Reference proteome</keyword>
<evidence type="ECO:0000313" key="1">
    <source>
        <dbReference type="EMBL" id="MBJ7880396.1"/>
    </source>
</evidence>
<dbReference type="AlphaFoldDB" id="A0A934NH47"/>
<comment type="caution">
    <text evidence="1">The sequence shown here is derived from an EMBL/GenBank/DDBJ whole genome shotgun (WGS) entry which is preliminary data.</text>
</comment>